<dbReference type="Gene3D" id="1.20.58.80">
    <property type="entry name" value="Phosphotransferase system, lactose/cellobiose-type IIA subunit"/>
    <property type="match status" value="1"/>
</dbReference>
<evidence type="ECO:0000313" key="2">
    <source>
        <dbReference type="EMBL" id="VEU33692.1"/>
    </source>
</evidence>
<reference evidence="2 3" key="1">
    <citation type="submission" date="2019-01" db="EMBL/GenBank/DDBJ databases">
        <authorList>
            <person name="Ferrante I. M."/>
        </authorList>
    </citation>
    <scope>NUCLEOTIDE SEQUENCE [LARGE SCALE GENOMIC DNA]</scope>
    <source>
        <strain evidence="2 3">B856</strain>
    </source>
</reference>
<name>A0A448YV73_9STRA</name>
<sequence length="676" mass="74630">MSEYAALHATSLLLVGKNCKTSESSAATSRQVTASAAAVTTITSRSAHGDTVFTTSDLFPDDEQDFGFKQPSAKNFRKSAANDNGIETIMQLSSNNSNATHQSNDVLVLPADDLSDGPDESRWRSHGITRRRKLLEEDKRIGGRDFSMSFDCSVQRYFSVAHWALEQFHQLYQKSSSSSTDSAKELEELYLMGHRVVAFLTECLPRHPGFARSPFVRQRCKQELDHLMKCLEDVAIRIDEQVCNQFVDDGDFFLDSMLAAEMANEDEDQEQRKSPRRFRTPSKAKQNNSAFAEWEVDFPDDEFGPLKGEATKCVSFKADFERTTAESPTAETVGTNGTESLEPSDTSYTNFDSSDNSKGSEEALSRSGSEVTDRGGSCDGSNDYRPARDDDQQDVFDSIEFSPEDEGALDLPSQPVSILKGVRLDFLKTIACEPVLYETDSEAADSWANTADDAKSRPCLPSSSGVTPTCDPARIAFRDLMNKLPHKSILQRNNQSKLLGGFLSRTPLNPPDRSPASSPTLIEILGERNTNKPAGVAHTDFDDVIENEIKEYLDSSQDEEDPKQFVESCHAKMSTQSKSMDMGTIRHRKPRDDRSSVSSYVSSSSSSTVASTTSSQSLKSLTNKTGSQTSAFSSFGAHRKEQQMQGSEASKTIFEQDDWISFDNSSGDSFFADSSF</sequence>
<dbReference type="OrthoDB" id="48308at2759"/>
<evidence type="ECO:0000256" key="1">
    <source>
        <dbReference type="SAM" id="MobiDB-lite"/>
    </source>
</evidence>
<feature type="compositionally biased region" description="Polar residues" evidence="1">
    <location>
        <begin position="325"/>
        <end position="357"/>
    </location>
</feature>
<evidence type="ECO:0000313" key="3">
    <source>
        <dbReference type="Proteomes" id="UP000291116"/>
    </source>
</evidence>
<organism evidence="2 3">
    <name type="scientific">Pseudo-nitzschia multistriata</name>
    <dbReference type="NCBI Taxonomy" id="183589"/>
    <lineage>
        <taxon>Eukaryota</taxon>
        <taxon>Sar</taxon>
        <taxon>Stramenopiles</taxon>
        <taxon>Ochrophyta</taxon>
        <taxon>Bacillariophyta</taxon>
        <taxon>Bacillariophyceae</taxon>
        <taxon>Bacillariophycidae</taxon>
        <taxon>Bacillariales</taxon>
        <taxon>Bacillariaceae</taxon>
        <taxon>Pseudo-nitzschia</taxon>
    </lineage>
</organism>
<feature type="region of interest" description="Disordered" evidence="1">
    <location>
        <begin position="263"/>
        <end position="286"/>
    </location>
</feature>
<accession>A0A448YV73</accession>
<feature type="compositionally biased region" description="Low complexity" evidence="1">
    <location>
        <begin position="596"/>
        <end position="625"/>
    </location>
</feature>
<dbReference type="AlphaFoldDB" id="A0A448YV73"/>
<feature type="region of interest" description="Disordered" evidence="1">
    <location>
        <begin position="571"/>
        <end position="651"/>
    </location>
</feature>
<proteinExistence type="predicted"/>
<gene>
    <name evidence="2" type="ORF">PSNMU_V1.4_AUG-EV-PASAV3_0003820</name>
</gene>
<keyword evidence="3" id="KW-1185">Reference proteome</keyword>
<dbReference type="EMBL" id="CAACVS010000006">
    <property type="protein sequence ID" value="VEU33692.1"/>
    <property type="molecule type" value="Genomic_DNA"/>
</dbReference>
<protein>
    <submittedName>
        <fullName evidence="2">Uncharacterized protein</fullName>
    </submittedName>
</protein>
<dbReference type="Proteomes" id="UP000291116">
    <property type="component" value="Unassembled WGS sequence"/>
</dbReference>
<feature type="region of interest" description="Disordered" evidence="1">
    <location>
        <begin position="323"/>
        <end position="390"/>
    </location>
</feature>